<dbReference type="Proteomes" id="UP000837857">
    <property type="component" value="Chromosome 11"/>
</dbReference>
<name>A0ABN8HV24_9NEOP</name>
<proteinExistence type="predicted"/>
<sequence length="173" mass="19860">MRQESDELRQSFDDRAGRRKNVKVYDCVGRDTRPVHSRRCGRVKNRLARLFPRGERRARDAEAAKKTPRTWRDQRLADSDAILALGAPATSLGRWHMMSRERGEHSARRLRGRNFGRVVGSLSGVSHVARRYRERLLVGYGELAHDISLVCLARVGDLDNESREEIWTGRSPV</sequence>
<gene>
    <name evidence="1" type="ORF">IPOD504_LOCUS2206</name>
</gene>
<protein>
    <submittedName>
        <fullName evidence="1">Uncharacterized protein</fullName>
    </submittedName>
</protein>
<feature type="non-terminal residue" evidence="1">
    <location>
        <position position="173"/>
    </location>
</feature>
<evidence type="ECO:0000313" key="1">
    <source>
        <dbReference type="EMBL" id="CAH2040018.1"/>
    </source>
</evidence>
<reference evidence="1" key="1">
    <citation type="submission" date="2022-03" db="EMBL/GenBank/DDBJ databases">
        <authorList>
            <person name="Martin H S."/>
        </authorList>
    </citation>
    <scope>NUCLEOTIDE SEQUENCE</scope>
</reference>
<evidence type="ECO:0000313" key="2">
    <source>
        <dbReference type="Proteomes" id="UP000837857"/>
    </source>
</evidence>
<keyword evidence="2" id="KW-1185">Reference proteome</keyword>
<accession>A0ABN8HV24</accession>
<organism evidence="1 2">
    <name type="scientific">Iphiclides podalirius</name>
    <name type="common">scarce swallowtail</name>
    <dbReference type="NCBI Taxonomy" id="110791"/>
    <lineage>
        <taxon>Eukaryota</taxon>
        <taxon>Metazoa</taxon>
        <taxon>Ecdysozoa</taxon>
        <taxon>Arthropoda</taxon>
        <taxon>Hexapoda</taxon>
        <taxon>Insecta</taxon>
        <taxon>Pterygota</taxon>
        <taxon>Neoptera</taxon>
        <taxon>Endopterygota</taxon>
        <taxon>Lepidoptera</taxon>
        <taxon>Glossata</taxon>
        <taxon>Ditrysia</taxon>
        <taxon>Papilionoidea</taxon>
        <taxon>Papilionidae</taxon>
        <taxon>Papilioninae</taxon>
        <taxon>Iphiclides</taxon>
    </lineage>
</organism>
<dbReference type="EMBL" id="OW152823">
    <property type="protein sequence ID" value="CAH2040018.1"/>
    <property type="molecule type" value="Genomic_DNA"/>
</dbReference>